<dbReference type="InterPro" id="IPR011048">
    <property type="entry name" value="Haem_d1_sf"/>
</dbReference>
<protein>
    <submittedName>
        <fullName evidence="2">Uncharacterized protein</fullName>
    </submittedName>
</protein>
<feature type="chain" id="PRO_5046991053" evidence="1">
    <location>
        <begin position="22"/>
        <end position="337"/>
    </location>
</feature>
<dbReference type="Gene3D" id="2.130.10.10">
    <property type="entry name" value="YVTN repeat-like/Quinoprotein amine dehydrogenase"/>
    <property type="match status" value="3"/>
</dbReference>
<proteinExistence type="predicted"/>
<name>A0ABW4I134_9SPHN</name>
<evidence type="ECO:0000256" key="1">
    <source>
        <dbReference type="SAM" id="SignalP"/>
    </source>
</evidence>
<organism evidence="2 3">
    <name type="scientific">Sphingomonas tabacisoli</name>
    <dbReference type="NCBI Taxonomy" id="2249466"/>
    <lineage>
        <taxon>Bacteria</taxon>
        <taxon>Pseudomonadati</taxon>
        <taxon>Pseudomonadota</taxon>
        <taxon>Alphaproteobacteria</taxon>
        <taxon>Sphingomonadales</taxon>
        <taxon>Sphingomonadaceae</taxon>
        <taxon>Sphingomonas</taxon>
    </lineage>
</organism>
<dbReference type="InterPro" id="IPR015943">
    <property type="entry name" value="WD40/YVTN_repeat-like_dom_sf"/>
</dbReference>
<keyword evidence="1" id="KW-0732">Signal</keyword>
<dbReference type="PROSITE" id="PS51257">
    <property type="entry name" value="PROKAR_LIPOPROTEIN"/>
    <property type="match status" value="1"/>
</dbReference>
<accession>A0ABW4I134</accession>
<sequence length="337" mass="34844">MIKRSAALAVLLLASCSPAPAPRDRLYVSLEHGDAVAVIDPASRTVVQRLTPGKRPRGMMLSPDHAKLYVAVSGSPIGGPGVDEDKLPPADHRADGIAVVDLSSGKVERVLAAGSDPETFAMSPDGRTLFVSNEDTGSVSAVAVDGGRATQTSRVGDEPEGVAVTSDGARLFVACEASNLVAMLDARTLQPMKTIPIAGRPRTLLASRDGATIFAAVETAGQLAFISSVDGKLLGLLDLAKGDKSIRPMGMVEGPDGHLFVATGRAGSVIEVDPARRAIVRTISGVGARPWGVALTQDQRLLVTANGPSDDVTFVDRTTGKLLGKVGAKGSPWGFAR</sequence>
<dbReference type="Proteomes" id="UP001597115">
    <property type="component" value="Unassembled WGS sequence"/>
</dbReference>
<evidence type="ECO:0000313" key="2">
    <source>
        <dbReference type="EMBL" id="MFD1611182.1"/>
    </source>
</evidence>
<dbReference type="InterPro" id="IPR051200">
    <property type="entry name" value="Host-pathogen_enzymatic-act"/>
</dbReference>
<reference evidence="3" key="1">
    <citation type="journal article" date="2019" name="Int. J. Syst. Evol. Microbiol.">
        <title>The Global Catalogue of Microorganisms (GCM) 10K type strain sequencing project: providing services to taxonomists for standard genome sequencing and annotation.</title>
        <authorList>
            <consortium name="The Broad Institute Genomics Platform"/>
            <consortium name="The Broad Institute Genome Sequencing Center for Infectious Disease"/>
            <person name="Wu L."/>
            <person name="Ma J."/>
        </authorList>
    </citation>
    <scope>NUCLEOTIDE SEQUENCE [LARGE SCALE GENOMIC DNA]</scope>
    <source>
        <strain evidence="3">CGMCC 1.16275</strain>
    </source>
</reference>
<comment type="caution">
    <text evidence="2">The sequence shown here is derived from an EMBL/GenBank/DDBJ whole genome shotgun (WGS) entry which is preliminary data.</text>
</comment>
<dbReference type="PANTHER" id="PTHR47197:SF3">
    <property type="entry name" value="DIHYDRO-HEME D1 DEHYDROGENASE"/>
    <property type="match status" value="1"/>
</dbReference>
<dbReference type="EMBL" id="JBHUDY010000001">
    <property type="protein sequence ID" value="MFD1611182.1"/>
    <property type="molecule type" value="Genomic_DNA"/>
</dbReference>
<dbReference type="RefSeq" id="WP_380887559.1">
    <property type="nucleotide sequence ID" value="NZ_JBHUDY010000001.1"/>
</dbReference>
<evidence type="ECO:0000313" key="3">
    <source>
        <dbReference type="Proteomes" id="UP001597115"/>
    </source>
</evidence>
<dbReference type="SUPFAM" id="SSF51004">
    <property type="entry name" value="C-terminal (heme d1) domain of cytochrome cd1-nitrite reductase"/>
    <property type="match status" value="1"/>
</dbReference>
<dbReference type="PANTHER" id="PTHR47197">
    <property type="entry name" value="PROTEIN NIRF"/>
    <property type="match status" value="1"/>
</dbReference>
<keyword evidence="3" id="KW-1185">Reference proteome</keyword>
<feature type="signal peptide" evidence="1">
    <location>
        <begin position="1"/>
        <end position="21"/>
    </location>
</feature>
<gene>
    <name evidence="2" type="ORF">ACFSCW_05135</name>
</gene>